<dbReference type="Pfam" id="PF00072">
    <property type="entry name" value="Response_reg"/>
    <property type="match status" value="1"/>
</dbReference>
<evidence type="ECO:0000256" key="4">
    <source>
        <dbReference type="ARBA" id="ARBA00023012"/>
    </source>
</evidence>
<dbReference type="InterPro" id="IPR000780">
    <property type="entry name" value="CheR_MeTrfase"/>
</dbReference>
<feature type="modified residue" description="4-aspartylphosphate" evidence="6">
    <location>
        <position position="1811"/>
    </location>
</feature>
<feature type="domain" description="PAS" evidence="10">
    <location>
        <begin position="1233"/>
        <end position="1269"/>
    </location>
</feature>
<organism evidence="14 15">
    <name type="scientific">Oceanidesulfovibrio marinus</name>
    <dbReference type="NCBI Taxonomy" id="370038"/>
    <lineage>
        <taxon>Bacteria</taxon>
        <taxon>Pseudomonadati</taxon>
        <taxon>Thermodesulfobacteriota</taxon>
        <taxon>Desulfovibrionia</taxon>
        <taxon>Desulfovibrionales</taxon>
        <taxon>Desulfovibrionaceae</taxon>
        <taxon>Oceanidesulfovibrio</taxon>
    </lineage>
</organism>
<dbReference type="InterPro" id="IPR005467">
    <property type="entry name" value="His_kinase_dom"/>
</dbReference>
<dbReference type="SUPFAM" id="SSF53335">
    <property type="entry name" value="S-adenosyl-L-methionine-dependent methyltransferases"/>
    <property type="match status" value="1"/>
</dbReference>
<feature type="coiled-coil region" evidence="7">
    <location>
        <begin position="829"/>
        <end position="874"/>
    </location>
</feature>
<dbReference type="InterPro" id="IPR013655">
    <property type="entry name" value="PAS_fold_3"/>
</dbReference>
<evidence type="ECO:0000259" key="11">
    <source>
        <dbReference type="PROSITE" id="PS50113"/>
    </source>
</evidence>
<dbReference type="SUPFAM" id="SSF47757">
    <property type="entry name" value="Chemotaxis receptor methyltransferase CheR, N-terminal domain"/>
    <property type="match status" value="1"/>
</dbReference>
<dbReference type="Gene3D" id="1.10.287.130">
    <property type="match status" value="1"/>
</dbReference>
<feature type="active site" evidence="5">
    <location>
        <position position="23"/>
    </location>
</feature>
<dbReference type="SUPFAM" id="SSF52172">
    <property type="entry name" value="CheY-like"/>
    <property type="match status" value="1"/>
</dbReference>
<dbReference type="EC" id="2.7.13.3" evidence="2"/>
<sequence length="1897" mass="210723">MARPAVKVSREVLQFPIVAIGASAGGLETLTALFKALPGDTGAAYVIITHMQADHKSMLGELLAGHTDMKVLASSQDLLLRPDTIHVIPPGHCMTISGGRLQLCKGVDEPLHRTIDTFMSSLARDQGDNAVCVILSGTGCDGAGGVREVRESGGLVIVQEPSTAAHPGMPACAKETGLADLSLNIHEIAARLAEHLRLSRQEALKPGAEEDQETREQVQRILGSLNHETAHDFSAYKTNTIIRRIHKRMLLSAMSSLGDYAAFVEKDNDERAALIGDLLIGVTRFFRDADAFSRIRKEVLPEIFRGKGEGEPVRMWVAGCSTGEEAYSLAMLAAERGEKADKAHDIKIFATDVDTRSLETAKRGFYPATIAEDISPELLKKYFKATSGGFEVAPRLRDLIVFAEHDLLKDPPFTNLDFVSCRNLLIYLVNDAQAKVVSFLHYALRPKGLLFLGPSESLGGQGGLFEPLDKKWRIYRRKEGIKDRVRLPHIPRQALGNRFTVQDLDNQRPEPRELLGQALIDLYGRPSLLVDLDLNVLHIHGDVNAFLNFTPGGITSHLYKLARKPLRLQLRSAVGKALKGKEAVEVRGIRLEEGAGLVDLMVKPLEMYGGQYLLIAFEEVQGIENVDPNFQLEGCIDRALVEQLENELDSSRSQHQEAVDAYEDVNEELRSSNEELLSMNEELQSSYEELETGKEELQALNEELSISNCELQAKIDELALSQTFLGNLLESTKVATVFLDRDMRIFRFTPVAAEIFRIVDTDVGRPIDHVVNILRSETIKEDSRRVLDTLQPLEREVQSRQGKWYLKRIIPYVGPKGDVDGVVITFAEITDLKHAQEQLGQLNAELEARVEERTAQLEASSRRAERRAAELDAAMNAITEGVVVFGPEAEVQRINASAETLVGIAPGAIAADVNQRIRSLNISIPGHGPAKREDLPSWRAVHGEVVHGQDLLWQTQDHEEPIYLSVSAAPIRGADGPILGAVVTFRDCTQEREAAQALRDREERLKLALESGRMGMWEWNMHTGSSLWSDREYELLGLPAGDGRESAERFFERVHPDDRPQARASLEAAVEQGGDLQEEMRIIRPDGEIRWLAAVGRMYHDEKGHPLRVVGVHYDITERKQAEEEIRNLARFPEENPNPVMRFDGDGTIIYANKASAQFLEHWSSKVGEPPSDELRKLIAATLKEGKVSMSEVELPGQTFAVGLAPVRDGGYVNLYGLDITERKQIEMALRESEENYRQLASVFPIAVYTCDEDGIITYYNDHAVKVWGRRPRLENADQRYCTSLDMFRLDGSAMPHDERPMVQALSRGESFRGREVMIKQPDGMPVIISVNIDPIRDGQGQIIGAINAFIDVTRNKQAEEALQKTEQAQRKTLEQLQFIVEATDLGIWSNPLPLGKLEWNRQIKEHFWLSPDEEADLEFFFDRLHPDDREPTRLAIEEALETGGIFDENYRTIAPNGQEKWIRAIGQVSYDEKGEPERFSGITQDVTLQKQTEVELTYAKEQAEAANKAKSTFLANMSHEIRTPMNGILGMAELALMSRPGAEVREYLEVLRSSGDHLMDIINDILDLSKIEAGKVMLAQAPFSVEKELGSVLLPMRRSASDRGLELNVSISPDVPPQLRGDPGRLRQILVNLIGNAIKFTPEGWVEVRVAVDETAGSDVRLRFEVEDTGVGIPGDELEQIFESFAQGWASAHPQYGGTGLGLTISRELVEFLGGEIWVESELGKGSTFYFTAHFDVDTAEQEAHDADAAEVTASGFRPLKVLLAEDNPVNQVVMLHMLERAGHDALLAGDGRKALELLAEGGFDVVLMDIQMPEINGDEAVRRIRAGEIEGVARDIPVIALTAYAMEGDRERFIETGMDYYLAKPVEYAQLCKALDEVASKPGCARQPPAGTDDS</sequence>
<comment type="catalytic activity">
    <reaction evidence="1">
        <text>ATP + protein L-histidine = ADP + protein N-phospho-L-histidine.</text>
        <dbReference type="EC" id="2.7.13.3"/>
    </reaction>
</comment>
<dbReference type="InterPro" id="IPR035965">
    <property type="entry name" value="PAS-like_dom_sf"/>
</dbReference>
<dbReference type="CDD" id="cd00130">
    <property type="entry name" value="PAS"/>
    <property type="match status" value="3"/>
</dbReference>
<evidence type="ECO:0000256" key="3">
    <source>
        <dbReference type="ARBA" id="ARBA00022553"/>
    </source>
</evidence>
<dbReference type="InterPro" id="IPR011006">
    <property type="entry name" value="CheY-like_superfamily"/>
</dbReference>
<dbReference type="InterPro" id="IPR003661">
    <property type="entry name" value="HisK_dim/P_dom"/>
</dbReference>
<dbReference type="SMART" id="SM00091">
    <property type="entry name" value="PAS"/>
    <property type="match status" value="6"/>
</dbReference>
<feature type="domain" description="PAC" evidence="11">
    <location>
        <begin position="947"/>
        <end position="1000"/>
    </location>
</feature>
<dbReference type="Gene3D" id="2.10.70.100">
    <property type="match status" value="1"/>
</dbReference>
<evidence type="ECO:0000259" key="12">
    <source>
        <dbReference type="PROSITE" id="PS50122"/>
    </source>
</evidence>
<dbReference type="PRINTS" id="PR00996">
    <property type="entry name" value="CHERMTFRASE"/>
</dbReference>
<dbReference type="PANTHER" id="PTHR45339">
    <property type="entry name" value="HYBRID SIGNAL TRANSDUCTION HISTIDINE KINASE J"/>
    <property type="match status" value="1"/>
</dbReference>
<dbReference type="InterPro" id="IPR036890">
    <property type="entry name" value="HATPase_C_sf"/>
</dbReference>
<feature type="domain" description="PAS" evidence="10">
    <location>
        <begin position="1373"/>
        <end position="1444"/>
    </location>
</feature>
<feature type="domain" description="PAC" evidence="11">
    <location>
        <begin position="791"/>
        <end position="841"/>
    </location>
</feature>
<dbReference type="SMART" id="SM00387">
    <property type="entry name" value="HATPase_c"/>
    <property type="match status" value="1"/>
</dbReference>
<feature type="domain" description="CheB-type methylesterase" evidence="12">
    <location>
        <begin position="14"/>
        <end position="199"/>
    </location>
</feature>
<dbReference type="RefSeq" id="WP_171267875.1">
    <property type="nucleotide sequence ID" value="NZ_CP039543.1"/>
</dbReference>
<dbReference type="Pfam" id="PF00989">
    <property type="entry name" value="PAS"/>
    <property type="match status" value="1"/>
</dbReference>
<dbReference type="InterPro" id="IPR022642">
    <property type="entry name" value="CheR_C"/>
</dbReference>
<dbReference type="InterPro" id="IPR000014">
    <property type="entry name" value="PAS"/>
</dbReference>
<dbReference type="PROSITE" id="PS50109">
    <property type="entry name" value="HIS_KIN"/>
    <property type="match status" value="1"/>
</dbReference>
<keyword evidence="4" id="KW-0902">Two-component regulatory system</keyword>
<dbReference type="CDD" id="cd16922">
    <property type="entry name" value="HATPase_EvgS-ArcB-TorS-like"/>
    <property type="match status" value="1"/>
</dbReference>
<proteinExistence type="predicted"/>
<dbReference type="PROSITE" id="PS50122">
    <property type="entry name" value="CHEB"/>
    <property type="match status" value="1"/>
</dbReference>
<keyword evidence="7" id="KW-0175">Coiled coil</keyword>
<dbReference type="InterPro" id="IPR000673">
    <property type="entry name" value="Sig_transdc_resp-reg_Me-estase"/>
</dbReference>
<dbReference type="CDD" id="cd17546">
    <property type="entry name" value="REC_hyHK_CKI1_RcsC-like"/>
    <property type="match status" value="1"/>
</dbReference>
<dbReference type="InterPro" id="IPR036097">
    <property type="entry name" value="HisK_dim/P_sf"/>
</dbReference>
<feature type="domain" description="PAS" evidence="10">
    <location>
        <begin position="1001"/>
        <end position="1073"/>
    </location>
</feature>
<dbReference type="Pfam" id="PF08447">
    <property type="entry name" value="PAS_3"/>
    <property type="match status" value="2"/>
</dbReference>
<dbReference type="PROSITE" id="PS50123">
    <property type="entry name" value="CHER"/>
    <property type="match status" value="1"/>
</dbReference>
<dbReference type="InterPro" id="IPR001610">
    <property type="entry name" value="PAC"/>
</dbReference>
<feature type="domain" description="CheR-type methyltransferase" evidence="13">
    <location>
        <begin position="214"/>
        <end position="458"/>
    </location>
</feature>
<dbReference type="PANTHER" id="PTHR45339:SF1">
    <property type="entry name" value="HYBRID SIGNAL TRANSDUCTION HISTIDINE KINASE J"/>
    <property type="match status" value="1"/>
</dbReference>
<dbReference type="CDD" id="cd16434">
    <property type="entry name" value="CheB-CheR_fusion"/>
    <property type="match status" value="1"/>
</dbReference>
<keyword evidence="5" id="KW-0145">Chemotaxis</keyword>
<evidence type="ECO:0000256" key="2">
    <source>
        <dbReference type="ARBA" id="ARBA00012438"/>
    </source>
</evidence>
<dbReference type="InterPro" id="IPR000700">
    <property type="entry name" value="PAS-assoc_C"/>
</dbReference>
<name>A0ABX6NI34_9BACT</name>
<reference evidence="14 15" key="1">
    <citation type="submission" date="2019-04" db="EMBL/GenBank/DDBJ databases">
        <title>Isolation and culture of sulfate reducing bacteria from the cold seep of the South China Sea.</title>
        <authorList>
            <person name="Sun C."/>
            <person name="Liu R."/>
        </authorList>
    </citation>
    <scope>NUCLEOTIDE SEQUENCE [LARGE SCALE GENOMIC DNA]</scope>
    <source>
        <strain evidence="14 15">CS1</strain>
    </source>
</reference>
<feature type="active site" evidence="5">
    <location>
        <position position="141"/>
    </location>
</feature>
<dbReference type="SMART" id="SM00138">
    <property type="entry name" value="MeTrc"/>
    <property type="match status" value="1"/>
</dbReference>
<dbReference type="PROSITE" id="PS50110">
    <property type="entry name" value="RESPONSE_REGULATORY"/>
    <property type="match status" value="1"/>
</dbReference>
<dbReference type="PROSITE" id="PS50113">
    <property type="entry name" value="PAC"/>
    <property type="match status" value="5"/>
</dbReference>
<dbReference type="SUPFAM" id="SSF55785">
    <property type="entry name" value="PYP-like sensor domain (PAS domain)"/>
    <property type="match status" value="6"/>
</dbReference>
<dbReference type="Pfam" id="PF13596">
    <property type="entry name" value="PAS_10"/>
    <property type="match status" value="1"/>
</dbReference>
<keyword evidence="5" id="KW-0378">Hydrolase</keyword>
<dbReference type="Pfam" id="PF01339">
    <property type="entry name" value="CheB_methylest"/>
    <property type="match status" value="1"/>
</dbReference>
<evidence type="ECO:0000313" key="14">
    <source>
        <dbReference type="EMBL" id="QJT10291.1"/>
    </source>
</evidence>
<dbReference type="PROSITE" id="PS50112">
    <property type="entry name" value="PAS"/>
    <property type="match status" value="3"/>
</dbReference>
<dbReference type="InterPro" id="IPR001789">
    <property type="entry name" value="Sig_transdc_resp-reg_receiver"/>
</dbReference>
<keyword evidence="3 6" id="KW-0597">Phosphoprotein</keyword>
<evidence type="ECO:0000256" key="6">
    <source>
        <dbReference type="PROSITE-ProRule" id="PRU00169"/>
    </source>
</evidence>
<dbReference type="Pfam" id="PF00512">
    <property type="entry name" value="HisKA"/>
    <property type="match status" value="1"/>
</dbReference>
<dbReference type="SUPFAM" id="SSF52738">
    <property type="entry name" value="Methylesterase CheB, C-terminal domain"/>
    <property type="match status" value="1"/>
</dbReference>
<feature type="domain" description="PAC" evidence="11">
    <location>
        <begin position="1313"/>
        <end position="1365"/>
    </location>
</feature>
<dbReference type="Proteomes" id="UP000503251">
    <property type="component" value="Chromosome"/>
</dbReference>
<dbReference type="NCBIfam" id="TIGR00229">
    <property type="entry name" value="sensory_box"/>
    <property type="match status" value="3"/>
</dbReference>
<dbReference type="SMART" id="SM00448">
    <property type="entry name" value="REC"/>
    <property type="match status" value="1"/>
</dbReference>
<dbReference type="InterPro" id="IPR029063">
    <property type="entry name" value="SAM-dependent_MTases_sf"/>
</dbReference>
<dbReference type="Gene3D" id="3.40.50.150">
    <property type="entry name" value="Vaccinia Virus protein VP39"/>
    <property type="match status" value="1"/>
</dbReference>
<feature type="domain" description="Response regulatory" evidence="9">
    <location>
        <begin position="1762"/>
        <end position="1881"/>
    </location>
</feature>
<dbReference type="Gene3D" id="3.40.50.2300">
    <property type="match status" value="1"/>
</dbReference>
<dbReference type="Gene3D" id="3.30.565.10">
    <property type="entry name" value="Histidine kinase-like ATPase, C-terminal domain"/>
    <property type="match status" value="1"/>
</dbReference>
<dbReference type="Gene3D" id="3.40.50.180">
    <property type="entry name" value="Methylesterase CheB, C-terminal domain"/>
    <property type="match status" value="1"/>
</dbReference>
<feature type="domain" description="Histidine kinase" evidence="8">
    <location>
        <begin position="1517"/>
        <end position="1738"/>
    </location>
</feature>
<evidence type="ECO:0000256" key="7">
    <source>
        <dbReference type="SAM" id="Coils"/>
    </source>
</evidence>
<feature type="coiled-coil region" evidence="7">
    <location>
        <begin position="641"/>
        <end position="717"/>
    </location>
</feature>
<evidence type="ECO:0000256" key="1">
    <source>
        <dbReference type="ARBA" id="ARBA00000085"/>
    </source>
</evidence>
<feature type="domain" description="PAC" evidence="11">
    <location>
        <begin position="1447"/>
        <end position="1499"/>
    </location>
</feature>
<feature type="active site" evidence="5">
    <location>
        <position position="50"/>
    </location>
</feature>
<dbReference type="InterPro" id="IPR035909">
    <property type="entry name" value="CheB_C"/>
</dbReference>
<evidence type="ECO:0000259" key="13">
    <source>
        <dbReference type="PROSITE" id="PS50123"/>
    </source>
</evidence>
<dbReference type="EMBL" id="CP039543">
    <property type="protein sequence ID" value="QJT10291.1"/>
    <property type="molecule type" value="Genomic_DNA"/>
</dbReference>
<dbReference type="Pfam" id="PF01739">
    <property type="entry name" value="CheR"/>
    <property type="match status" value="1"/>
</dbReference>
<evidence type="ECO:0000259" key="9">
    <source>
        <dbReference type="PROSITE" id="PS50110"/>
    </source>
</evidence>
<protein>
    <recommendedName>
        <fullName evidence="2">histidine kinase</fullName>
        <ecNumber evidence="2">2.7.13.3</ecNumber>
    </recommendedName>
</protein>
<accession>A0ABX6NI34</accession>
<dbReference type="InterPro" id="IPR003594">
    <property type="entry name" value="HATPase_dom"/>
</dbReference>
<dbReference type="SMART" id="SM00086">
    <property type="entry name" value="PAC"/>
    <property type="match status" value="5"/>
</dbReference>
<evidence type="ECO:0000259" key="10">
    <source>
        <dbReference type="PROSITE" id="PS50112"/>
    </source>
</evidence>
<evidence type="ECO:0000256" key="5">
    <source>
        <dbReference type="PROSITE-ProRule" id="PRU00050"/>
    </source>
</evidence>
<dbReference type="SUPFAM" id="SSF55874">
    <property type="entry name" value="ATPase domain of HSP90 chaperone/DNA topoisomerase II/histidine kinase"/>
    <property type="match status" value="1"/>
</dbReference>
<dbReference type="Pfam" id="PF03705">
    <property type="entry name" value="CheR_N"/>
    <property type="match status" value="1"/>
</dbReference>
<gene>
    <name evidence="14" type="ORF">E8L03_15740</name>
</gene>
<evidence type="ECO:0000259" key="8">
    <source>
        <dbReference type="PROSITE" id="PS50109"/>
    </source>
</evidence>
<dbReference type="InterPro" id="IPR013656">
    <property type="entry name" value="PAS_4"/>
</dbReference>
<feature type="domain" description="PAC" evidence="11">
    <location>
        <begin position="1076"/>
        <end position="1128"/>
    </location>
</feature>
<dbReference type="SMART" id="SM00388">
    <property type="entry name" value="HisKA"/>
    <property type="match status" value="1"/>
</dbReference>
<dbReference type="Pfam" id="PF02518">
    <property type="entry name" value="HATPase_c"/>
    <property type="match status" value="1"/>
</dbReference>
<keyword evidence="15" id="KW-1185">Reference proteome</keyword>
<dbReference type="Pfam" id="PF08448">
    <property type="entry name" value="PAS_4"/>
    <property type="match status" value="1"/>
</dbReference>
<dbReference type="SUPFAM" id="SSF47384">
    <property type="entry name" value="Homodimeric domain of signal transducing histidine kinase"/>
    <property type="match status" value="1"/>
</dbReference>
<dbReference type="Gene3D" id="3.30.450.20">
    <property type="entry name" value="PAS domain"/>
    <property type="match status" value="6"/>
</dbReference>
<evidence type="ECO:0000313" key="15">
    <source>
        <dbReference type="Proteomes" id="UP000503251"/>
    </source>
</evidence>
<dbReference type="InterPro" id="IPR022641">
    <property type="entry name" value="CheR_N"/>
</dbReference>
<dbReference type="CDD" id="cd00082">
    <property type="entry name" value="HisKA"/>
    <property type="match status" value="1"/>
</dbReference>
<dbReference type="InterPro" id="IPR013767">
    <property type="entry name" value="PAS_fold"/>
</dbReference>